<sequence length="151" mass="15324">MFVSTRRCGGVAMALIGSIGTAGIALAPAAAADVVEEYVRGYCSPPNGQDCNARPSIHFDAHIAEKVLASFTNDANGCSDIVVRFYLDGRQIAAPAIARPGSTVTAPPAYTKTAGGHDLSVGATGVKGGCNVGTLEAFGGTLSANVIELRQ</sequence>
<dbReference type="AlphaFoldDB" id="A0A1A0MWC6"/>
<evidence type="ECO:0000313" key="3">
    <source>
        <dbReference type="Proteomes" id="UP000093962"/>
    </source>
</evidence>
<name>A0A1A0MWC6_MYCMU</name>
<dbReference type="EMBL" id="LZSF01000067">
    <property type="protein sequence ID" value="OBA89814.1"/>
    <property type="molecule type" value="Genomic_DNA"/>
</dbReference>
<comment type="caution">
    <text evidence="2">The sequence shown here is derived from an EMBL/GenBank/DDBJ whole genome shotgun (WGS) entry which is preliminary data.</text>
</comment>
<accession>A0A1A0MWC6</accession>
<protein>
    <submittedName>
        <fullName evidence="2">Uncharacterized protein</fullName>
    </submittedName>
</protein>
<dbReference type="Proteomes" id="UP000093962">
    <property type="component" value="Unassembled WGS sequence"/>
</dbReference>
<proteinExistence type="predicted"/>
<organism evidence="2 3">
    <name type="scientific">Mycolicibacterium mucogenicum</name>
    <name type="common">Mycobacterium mucogenicum</name>
    <dbReference type="NCBI Taxonomy" id="56689"/>
    <lineage>
        <taxon>Bacteria</taxon>
        <taxon>Bacillati</taxon>
        <taxon>Actinomycetota</taxon>
        <taxon>Actinomycetes</taxon>
        <taxon>Mycobacteriales</taxon>
        <taxon>Mycobacteriaceae</taxon>
        <taxon>Mycolicibacterium</taxon>
    </lineage>
</organism>
<evidence type="ECO:0000313" key="2">
    <source>
        <dbReference type="EMBL" id="OBA89814.1"/>
    </source>
</evidence>
<evidence type="ECO:0000256" key="1">
    <source>
        <dbReference type="SAM" id="SignalP"/>
    </source>
</evidence>
<feature type="signal peptide" evidence="1">
    <location>
        <begin position="1"/>
        <end position="27"/>
    </location>
</feature>
<dbReference type="RefSeq" id="WP_064858081.1">
    <property type="nucleotide sequence ID" value="NZ_LZSF01000067.1"/>
</dbReference>
<gene>
    <name evidence="2" type="ORF">A5642_14175</name>
</gene>
<dbReference type="OrthoDB" id="4640328at2"/>
<reference evidence="2 3" key="1">
    <citation type="submission" date="2016-06" db="EMBL/GenBank/DDBJ databases">
        <authorList>
            <person name="Kjaerup R.B."/>
            <person name="Dalgaard T.S."/>
            <person name="Juul-Madsen H.R."/>
        </authorList>
    </citation>
    <scope>NUCLEOTIDE SEQUENCE [LARGE SCALE GENOMIC DNA]</scope>
    <source>
        <strain evidence="2 3">1199456.5</strain>
    </source>
</reference>
<feature type="chain" id="PRO_5038397986" evidence="1">
    <location>
        <begin position="28"/>
        <end position="151"/>
    </location>
</feature>
<keyword evidence="1" id="KW-0732">Signal</keyword>